<dbReference type="AlphaFoldDB" id="A0A1H5SBS7"/>
<dbReference type="Proteomes" id="UP000236731">
    <property type="component" value="Unassembled WGS sequence"/>
</dbReference>
<sequence>MLNRYSTFFNELTIWASGIRSIYSLSHLPPQKKGPFPLEKILYDIMQGKIRYFLSTLSFPGPITANAT</sequence>
<keyword evidence="2" id="KW-1185">Reference proteome</keyword>
<protein>
    <submittedName>
        <fullName evidence="1">Uncharacterized protein</fullName>
    </submittedName>
</protein>
<proteinExistence type="predicted"/>
<dbReference type="EMBL" id="FNUT01000001">
    <property type="protein sequence ID" value="SEF47870.1"/>
    <property type="molecule type" value="Genomic_DNA"/>
</dbReference>
<accession>A0A1H5SBS7</accession>
<evidence type="ECO:0000313" key="2">
    <source>
        <dbReference type="Proteomes" id="UP000236731"/>
    </source>
</evidence>
<gene>
    <name evidence="1" type="ORF">SAMN05421877_101215</name>
</gene>
<reference evidence="2" key="1">
    <citation type="submission" date="2016-10" db="EMBL/GenBank/DDBJ databases">
        <authorList>
            <person name="Varghese N."/>
            <person name="Submissions S."/>
        </authorList>
    </citation>
    <scope>NUCLEOTIDE SEQUENCE [LARGE SCALE GENOMIC DNA]</scope>
    <source>
        <strain evidence="2">DSM 22361</strain>
    </source>
</reference>
<evidence type="ECO:0000313" key="1">
    <source>
        <dbReference type="EMBL" id="SEF47870.1"/>
    </source>
</evidence>
<name>A0A1H5SBS7_9SPHI</name>
<organism evidence="1 2">
    <name type="scientific">Sphingobacterium lactis</name>
    <dbReference type="NCBI Taxonomy" id="797291"/>
    <lineage>
        <taxon>Bacteria</taxon>
        <taxon>Pseudomonadati</taxon>
        <taxon>Bacteroidota</taxon>
        <taxon>Sphingobacteriia</taxon>
        <taxon>Sphingobacteriales</taxon>
        <taxon>Sphingobacteriaceae</taxon>
        <taxon>Sphingobacterium</taxon>
    </lineage>
</organism>